<dbReference type="GO" id="GO:0016987">
    <property type="term" value="F:sigma factor activity"/>
    <property type="evidence" value="ECO:0007669"/>
    <property type="project" value="UniProtKB-KW"/>
</dbReference>
<evidence type="ECO:0000256" key="4">
    <source>
        <dbReference type="ARBA" id="ARBA00023163"/>
    </source>
</evidence>
<dbReference type="NCBIfam" id="TIGR02937">
    <property type="entry name" value="sigma70-ECF"/>
    <property type="match status" value="1"/>
</dbReference>
<feature type="domain" description="RNA polymerase sigma factor 70 region 4 type 2" evidence="6">
    <location>
        <begin position="89"/>
        <end position="140"/>
    </location>
</feature>
<protein>
    <recommendedName>
        <fullName evidence="8">RNA polymerase subunit sigma-24</fullName>
    </recommendedName>
</protein>
<gene>
    <name evidence="7" type="ORF">METZ01_LOCUS30952</name>
</gene>
<dbReference type="Gene3D" id="1.10.1740.10">
    <property type="match status" value="1"/>
</dbReference>
<dbReference type="CDD" id="cd06171">
    <property type="entry name" value="Sigma70_r4"/>
    <property type="match status" value="1"/>
</dbReference>
<evidence type="ECO:0000256" key="2">
    <source>
        <dbReference type="ARBA" id="ARBA00023015"/>
    </source>
</evidence>
<evidence type="ECO:0000256" key="1">
    <source>
        <dbReference type="ARBA" id="ARBA00010641"/>
    </source>
</evidence>
<reference evidence="7" key="1">
    <citation type="submission" date="2018-05" db="EMBL/GenBank/DDBJ databases">
        <authorList>
            <person name="Lanie J.A."/>
            <person name="Ng W.-L."/>
            <person name="Kazmierczak K.M."/>
            <person name="Andrzejewski T.M."/>
            <person name="Davidsen T.M."/>
            <person name="Wayne K.J."/>
            <person name="Tettelin H."/>
            <person name="Glass J.I."/>
            <person name="Rusch D."/>
            <person name="Podicherti R."/>
            <person name="Tsui H.-C.T."/>
            <person name="Winkler M.E."/>
        </authorList>
    </citation>
    <scope>NUCLEOTIDE SEQUENCE</scope>
</reference>
<keyword evidence="4" id="KW-0804">Transcription</keyword>
<evidence type="ECO:0000313" key="7">
    <source>
        <dbReference type="EMBL" id="SUZ78098.1"/>
    </source>
</evidence>
<dbReference type="InterPro" id="IPR036388">
    <property type="entry name" value="WH-like_DNA-bd_sf"/>
</dbReference>
<dbReference type="SUPFAM" id="SSF88659">
    <property type="entry name" value="Sigma3 and sigma4 domains of RNA polymerase sigma factors"/>
    <property type="match status" value="1"/>
</dbReference>
<evidence type="ECO:0000259" key="5">
    <source>
        <dbReference type="Pfam" id="PF04542"/>
    </source>
</evidence>
<feature type="non-terminal residue" evidence="7">
    <location>
        <position position="1"/>
    </location>
</feature>
<evidence type="ECO:0000259" key="6">
    <source>
        <dbReference type="Pfam" id="PF08281"/>
    </source>
</evidence>
<organism evidence="7">
    <name type="scientific">marine metagenome</name>
    <dbReference type="NCBI Taxonomy" id="408172"/>
    <lineage>
        <taxon>unclassified sequences</taxon>
        <taxon>metagenomes</taxon>
        <taxon>ecological metagenomes</taxon>
    </lineage>
</organism>
<dbReference type="InterPro" id="IPR039425">
    <property type="entry name" value="RNA_pol_sigma-70-like"/>
</dbReference>
<dbReference type="SUPFAM" id="SSF88946">
    <property type="entry name" value="Sigma2 domain of RNA polymerase sigma factors"/>
    <property type="match status" value="1"/>
</dbReference>
<dbReference type="InterPro" id="IPR013324">
    <property type="entry name" value="RNA_pol_sigma_r3/r4-like"/>
</dbReference>
<dbReference type="Pfam" id="PF08281">
    <property type="entry name" value="Sigma70_r4_2"/>
    <property type="match status" value="1"/>
</dbReference>
<dbReference type="EMBL" id="UINC01001340">
    <property type="protein sequence ID" value="SUZ78098.1"/>
    <property type="molecule type" value="Genomic_DNA"/>
</dbReference>
<dbReference type="InterPro" id="IPR013325">
    <property type="entry name" value="RNA_pol_sigma_r2"/>
</dbReference>
<evidence type="ECO:0008006" key="8">
    <source>
        <dbReference type="Google" id="ProtNLM"/>
    </source>
</evidence>
<evidence type="ECO:0000256" key="3">
    <source>
        <dbReference type="ARBA" id="ARBA00023082"/>
    </source>
</evidence>
<dbReference type="GO" id="GO:0003677">
    <property type="term" value="F:DNA binding"/>
    <property type="evidence" value="ECO:0007669"/>
    <property type="project" value="InterPro"/>
</dbReference>
<dbReference type="Gene3D" id="1.10.10.10">
    <property type="entry name" value="Winged helix-like DNA-binding domain superfamily/Winged helix DNA-binding domain"/>
    <property type="match status" value="1"/>
</dbReference>
<dbReference type="InterPro" id="IPR007627">
    <property type="entry name" value="RNA_pol_sigma70_r2"/>
</dbReference>
<sequence>VNEFEKAEDIVQDALFKLYTHKHYYRNIAKFSTWIYTIAGNLAKTELRKRGTRKEIRISQMGPEDRDYELPSVAPDTDEVAQSEFIEKKIQAAIQKLPLHFRTVTILRDIQELSYEEISKIVNVPLGTVKSRINRARIQLRKELIDLK</sequence>
<dbReference type="PANTHER" id="PTHR43133:SF51">
    <property type="entry name" value="RNA POLYMERASE SIGMA FACTOR"/>
    <property type="match status" value="1"/>
</dbReference>
<dbReference type="PANTHER" id="PTHR43133">
    <property type="entry name" value="RNA POLYMERASE ECF-TYPE SIGMA FACTO"/>
    <property type="match status" value="1"/>
</dbReference>
<proteinExistence type="inferred from homology"/>
<dbReference type="AlphaFoldDB" id="A0A381QGH9"/>
<accession>A0A381QGH9</accession>
<dbReference type="InterPro" id="IPR014284">
    <property type="entry name" value="RNA_pol_sigma-70_dom"/>
</dbReference>
<keyword evidence="2" id="KW-0805">Transcription regulation</keyword>
<feature type="domain" description="RNA polymerase sigma-70 region 2" evidence="5">
    <location>
        <begin position="5"/>
        <end position="51"/>
    </location>
</feature>
<keyword evidence="3" id="KW-0731">Sigma factor</keyword>
<dbReference type="Pfam" id="PF04542">
    <property type="entry name" value="Sigma70_r2"/>
    <property type="match status" value="1"/>
</dbReference>
<comment type="similarity">
    <text evidence="1">Belongs to the sigma-70 factor family. ECF subfamily.</text>
</comment>
<dbReference type="GO" id="GO:0006352">
    <property type="term" value="P:DNA-templated transcription initiation"/>
    <property type="evidence" value="ECO:0007669"/>
    <property type="project" value="InterPro"/>
</dbReference>
<name>A0A381QGH9_9ZZZZ</name>
<dbReference type="InterPro" id="IPR013249">
    <property type="entry name" value="RNA_pol_sigma70_r4_t2"/>
</dbReference>